<evidence type="ECO:0000313" key="2">
    <source>
        <dbReference type="Proteomes" id="UP000632535"/>
    </source>
</evidence>
<sequence>MPVTFANMRTYRVIVGKRPVAALAGIVALVTGAVVGLAAPAVADDDGETHRIFATREGLVGKHTANGHKITKRDHFVALPSRRALSAEGSGAFSVRVCRADSTRCEYAPVWDVGPWNTTDDYWSATRHAARDLPKGTPQASAAYRLGHNGGRDLFDRKVTNPAGIDLADGTFRQGLGLRHNAWIDVTYLWQGSARTGIVVTDGRTLNVRTGPSASHARAGLAANTARVPLLCHDRGQMITGSRGTTNLWYKIGAGNWVSDAYLNTGTGAAVAPAC</sequence>
<accession>A0ABQ2B4H8</accession>
<dbReference type="Proteomes" id="UP000632535">
    <property type="component" value="Unassembled WGS sequence"/>
</dbReference>
<name>A0ABQ2B4H8_9MICO</name>
<evidence type="ECO:0000313" key="1">
    <source>
        <dbReference type="EMBL" id="GGI07749.1"/>
    </source>
</evidence>
<organism evidence="1 2">
    <name type="scientific">Isoptericola cucumis</name>
    <dbReference type="NCBI Taxonomy" id="1776856"/>
    <lineage>
        <taxon>Bacteria</taxon>
        <taxon>Bacillati</taxon>
        <taxon>Actinomycetota</taxon>
        <taxon>Actinomycetes</taxon>
        <taxon>Micrococcales</taxon>
        <taxon>Promicromonosporaceae</taxon>
        <taxon>Isoptericola</taxon>
    </lineage>
</organism>
<dbReference type="Gene3D" id="2.30.30.40">
    <property type="entry name" value="SH3 Domains"/>
    <property type="match status" value="1"/>
</dbReference>
<gene>
    <name evidence="1" type="ORF">GCM10007368_17720</name>
</gene>
<comment type="caution">
    <text evidence="1">The sequence shown here is derived from an EMBL/GenBank/DDBJ whole genome shotgun (WGS) entry which is preliminary data.</text>
</comment>
<protein>
    <recommendedName>
        <fullName evidence="3">SH3 domain-containing protein</fullName>
    </recommendedName>
</protein>
<keyword evidence="2" id="KW-1185">Reference proteome</keyword>
<reference evidence="2" key="1">
    <citation type="journal article" date="2019" name="Int. J. Syst. Evol. Microbiol.">
        <title>The Global Catalogue of Microorganisms (GCM) 10K type strain sequencing project: providing services to taxonomists for standard genome sequencing and annotation.</title>
        <authorList>
            <consortium name="The Broad Institute Genomics Platform"/>
            <consortium name="The Broad Institute Genome Sequencing Center for Infectious Disease"/>
            <person name="Wu L."/>
            <person name="Ma J."/>
        </authorList>
    </citation>
    <scope>NUCLEOTIDE SEQUENCE [LARGE SCALE GENOMIC DNA]</scope>
    <source>
        <strain evidence="2">CCM 8653</strain>
    </source>
</reference>
<dbReference type="EMBL" id="BMDG01000005">
    <property type="protein sequence ID" value="GGI07749.1"/>
    <property type="molecule type" value="Genomic_DNA"/>
</dbReference>
<proteinExistence type="predicted"/>
<evidence type="ECO:0008006" key="3">
    <source>
        <dbReference type="Google" id="ProtNLM"/>
    </source>
</evidence>